<comment type="caution">
    <text evidence="1">The sequence shown here is derived from an EMBL/GenBank/DDBJ whole genome shotgun (WGS) entry which is preliminary data.</text>
</comment>
<proteinExistence type="predicted"/>
<protein>
    <submittedName>
        <fullName evidence="1">Uncharacterized protein</fullName>
    </submittedName>
</protein>
<sequence length="172" mass="18478">MKHPSLPCRFFPATLHLSGPLHLSHAIPIFLVCPLRPPLSSSLRLTAPDADPSPYADPHPAKAPSSSSAPYTDPPLLPIISVLPLHLYCHRTVLLLEGDLGGGEALVVEEEGLEVMVLGGQADFKDLGRVRKRVRVLEEGRMGKDQGFVVPNRRCQASRQCQAGRRLGGGGG</sequence>
<reference evidence="1 2" key="1">
    <citation type="journal article" date="2022" name="Hortic Res">
        <title>A haplotype resolved chromosomal level avocado genome allows analysis of novel avocado genes.</title>
        <authorList>
            <person name="Nath O."/>
            <person name="Fletcher S.J."/>
            <person name="Hayward A."/>
            <person name="Shaw L.M."/>
            <person name="Masouleh A.K."/>
            <person name="Furtado A."/>
            <person name="Henry R.J."/>
            <person name="Mitter N."/>
        </authorList>
    </citation>
    <scope>NUCLEOTIDE SEQUENCE [LARGE SCALE GENOMIC DNA]</scope>
    <source>
        <strain evidence="2">cv. Hass</strain>
    </source>
</reference>
<dbReference type="EMBL" id="CM056811">
    <property type="protein sequence ID" value="KAJ8635634.1"/>
    <property type="molecule type" value="Genomic_DNA"/>
</dbReference>
<dbReference type="Proteomes" id="UP001234297">
    <property type="component" value="Chromosome 3"/>
</dbReference>
<gene>
    <name evidence="1" type="ORF">MRB53_009901</name>
</gene>
<evidence type="ECO:0000313" key="1">
    <source>
        <dbReference type="EMBL" id="KAJ8635634.1"/>
    </source>
</evidence>
<keyword evidence="2" id="KW-1185">Reference proteome</keyword>
<name>A0ACC2LQB2_PERAE</name>
<evidence type="ECO:0000313" key="2">
    <source>
        <dbReference type="Proteomes" id="UP001234297"/>
    </source>
</evidence>
<organism evidence="1 2">
    <name type="scientific">Persea americana</name>
    <name type="common">Avocado</name>
    <dbReference type="NCBI Taxonomy" id="3435"/>
    <lineage>
        <taxon>Eukaryota</taxon>
        <taxon>Viridiplantae</taxon>
        <taxon>Streptophyta</taxon>
        <taxon>Embryophyta</taxon>
        <taxon>Tracheophyta</taxon>
        <taxon>Spermatophyta</taxon>
        <taxon>Magnoliopsida</taxon>
        <taxon>Magnoliidae</taxon>
        <taxon>Laurales</taxon>
        <taxon>Lauraceae</taxon>
        <taxon>Persea</taxon>
    </lineage>
</organism>
<accession>A0ACC2LQB2</accession>